<sequence length="102" mass="11209">MLDLFVYGSESKRFARPSVPAHPSFPAILSTSQPVHLASHRFAPYAIDTPILTPPFHPTIPSRPPKQGDGPTVHVPPPYPEGTKFRVEKRKGKKKNSSGRDG</sequence>
<name>A0ACD0P4Y3_9BASI</name>
<reference evidence="1 2" key="1">
    <citation type="journal article" date="2018" name="Mol. Biol. Evol.">
        <title>Broad Genomic Sampling Reveals a Smut Pathogenic Ancestry of the Fungal Clade Ustilaginomycotina.</title>
        <authorList>
            <person name="Kijpornyongpan T."/>
            <person name="Mondo S.J."/>
            <person name="Barry K."/>
            <person name="Sandor L."/>
            <person name="Lee J."/>
            <person name="Lipzen A."/>
            <person name="Pangilinan J."/>
            <person name="LaButti K."/>
            <person name="Hainaut M."/>
            <person name="Henrissat B."/>
            <person name="Grigoriev I.V."/>
            <person name="Spatafora J.W."/>
            <person name="Aime M.C."/>
        </authorList>
    </citation>
    <scope>NUCLEOTIDE SEQUENCE [LARGE SCALE GENOMIC DNA]</scope>
    <source>
        <strain evidence="1 2">SA 807</strain>
    </source>
</reference>
<proteinExistence type="predicted"/>
<accession>A0ACD0P4Y3</accession>
<keyword evidence="2" id="KW-1185">Reference proteome</keyword>
<organism evidence="1 2">
    <name type="scientific">Violaceomyces palustris</name>
    <dbReference type="NCBI Taxonomy" id="1673888"/>
    <lineage>
        <taxon>Eukaryota</taxon>
        <taxon>Fungi</taxon>
        <taxon>Dikarya</taxon>
        <taxon>Basidiomycota</taxon>
        <taxon>Ustilaginomycotina</taxon>
        <taxon>Ustilaginomycetes</taxon>
        <taxon>Violaceomycetales</taxon>
        <taxon>Violaceomycetaceae</taxon>
        <taxon>Violaceomyces</taxon>
    </lineage>
</organism>
<gene>
    <name evidence="1" type="ORF">IE53DRAFT_384435</name>
</gene>
<evidence type="ECO:0000313" key="2">
    <source>
        <dbReference type="Proteomes" id="UP000245626"/>
    </source>
</evidence>
<dbReference type="EMBL" id="KZ819742">
    <property type="protein sequence ID" value="PWN53085.1"/>
    <property type="molecule type" value="Genomic_DNA"/>
</dbReference>
<dbReference type="Proteomes" id="UP000245626">
    <property type="component" value="Unassembled WGS sequence"/>
</dbReference>
<evidence type="ECO:0000313" key="1">
    <source>
        <dbReference type="EMBL" id="PWN53085.1"/>
    </source>
</evidence>
<protein>
    <submittedName>
        <fullName evidence="1">Uncharacterized protein</fullName>
    </submittedName>
</protein>